<feature type="transmembrane region" description="Helical" evidence="6">
    <location>
        <begin position="315"/>
        <end position="332"/>
    </location>
</feature>
<dbReference type="PANTHER" id="PTHR43791:SF57">
    <property type="entry name" value="MAJOR FACILITATOR SUPERFAMILY (MFS) PROFILE DOMAIN-CONTAINING PROTEIN"/>
    <property type="match status" value="1"/>
</dbReference>
<feature type="transmembrane region" description="Helical" evidence="6">
    <location>
        <begin position="401"/>
        <end position="420"/>
    </location>
</feature>
<dbReference type="Pfam" id="PF07690">
    <property type="entry name" value="MFS_1"/>
    <property type="match status" value="1"/>
</dbReference>
<keyword evidence="3 6" id="KW-0812">Transmembrane</keyword>
<dbReference type="InterPro" id="IPR011701">
    <property type="entry name" value="MFS"/>
</dbReference>
<dbReference type="FunFam" id="1.20.1250.20:FF:000034">
    <property type="entry name" value="MFS general substrate transporter"/>
    <property type="match status" value="1"/>
</dbReference>
<dbReference type="Gene3D" id="1.20.1250.20">
    <property type="entry name" value="MFS general substrate transporter like domains"/>
    <property type="match status" value="2"/>
</dbReference>
<dbReference type="InterPro" id="IPR020846">
    <property type="entry name" value="MFS_dom"/>
</dbReference>
<evidence type="ECO:0000256" key="1">
    <source>
        <dbReference type="ARBA" id="ARBA00004141"/>
    </source>
</evidence>
<evidence type="ECO:0000256" key="5">
    <source>
        <dbReference type="ARBA" id="ARBA00023136"/>
    </source>
</evidence>
<dbReference type="PROSITE" id="PS50850">
    <property type="entry name" value="MFS"/>
    <property type="match status" value="1"/>
</dbReference>
<evidence type="ECO:0000256" key="2">
    <source>
        <dbReference type="ARBA" id="ARBA00022448"/>
    </source>
</evidence>
<gene>
    <name evidence="8" type="ORF">H2200_012198</name>
</gene>
<keyword evidence="9" id="KW-1185">Reference proteome</keyword>
<proteinExistence type="predicted"/>
<keyword evidence="5 6" id="KW-0472">Membrane</keyword>
<accession>A0AA38WYD6</accession>
<feature type="transmembrane region" description="Helical" evidence="6">
    <location>
        <begin position="139"/>
        <end position="161"/>
    </location>
</feature>
<dbReference type="PANTHER" id="PTHR43791">
    <property type="entry name" value="PERMEASE-RELATED"/>
    <property type="match status" value="1"/>
</dbReference>
<evidence type="ECO:0000259" key="7">
    <source>
        <dbReference type="PROSITE" id="PS50850"/>
    </source>
</evidence>
<feature type="transmembrane region" description="Helical" evidence="6">
    <location>
        <begin position="206"/>
        <end position="229"/>
    </location>
</feature>
<comment type="caution">
    <text evidence="8">The sequence shown here is derived from an EMBL/GenBank/DDBJ whole genome shotgun (WGS) entry which is preliminary data.</text>
</comment>
<dbReference type="AlphaFoldDB" id="A0AA38WYD6"/>
<name>A0AA38WYD6_9EURO</name>
<reference evidence="8" key="1">
    <citation type="submission" date="2022-10" db="EMBL/GenBank/DDBJ databases">
        <title>Culturing micro-colonial fungi from biological soil crusts in the Mojave desert and describing Neophaeococcomyces mojavensis, and introducing the new genera and species Taxawa tesnikishii.</title>
        <authorList>
            <person name="Kurbessoian T."/>
            <person name="Stajich J.E."/>
        </authorList>
    </citation>
    <scope>NUCLEOTIDE SEQUENCE</scope>
    <source>
        <strain evidence="8">TK_41</strain>
    </source>
</reference>
<dbReference type="FunFam" id="1.20.1250.20:FF:000068">
    <property type="entry name" value="MFS general substrate transporter"/>
    <property type="match status" value="1"/>
</dbReference>
<comment type="subcellular location">
    <subcellularLocation>
        <location evidence="1">Membrane</location>
        <topology evidence="1">Multi-pass membrane protein</topology>
    </subcellularLocation>
</comment>
<dbReference type="Proteomes" id="UP001172673">
    <property type="component" value="Unassembled WGS sequence"/>
</dbReference>
<keyword evidence="2" id="KW-0813">Transport</keyword>
<feature type="transmembrane region" description="Helical" evidence="6">
    <location>
        <begin position="362"/>
        <end position="380"/>
    </location>
</feature>
<dbReference type="InterPro" id="IPR036259">
    <property type="entry name" value="MFS_trans_sf"/>
</dbReference>
<evidence type="ECO:0000256" key="6">
    <source>
        <dbReference type="SAM" id="Phobius"/>
    </source>
</evidence>
<feature type="transmembrane region" description="Helical" evidence="6">
    <location>
        <begin position="275"/>
        <end position="295"/>
    </location>
</feature>
<keyword evidence="4 6" id="KW-1133">Transmembrane helix</keyword>
<feature type="transmembrane region" description="Helical" evidence="6">
    <location>
        <begin position="432"/>
        <end position="452"/>
    </location>
</feature>
<feature type="transmembrane region" description="Helical" evidence="6">
    <location>
        <begin position="339"/>
        <end position="356"/>
    </location>
</feature>
<feature type="domain" description="Major facilitator superfamily (MFS) profile" evidence="7">
    <location>
        <begin position="47"/>
        <end position="458"/>
    </location>
</feature>
<dbReference type="GO" id="GO:0022857">
    <property type="term" value="F:transmembrane transporter activity"/>
    <property type="evidence" value="ECO:0007669"/>
    <property type="project" value="InterPro"/>
</dbReference>
<feature type="transmembrane region" description="Helical" evidence="6">
    <location>
        <begin position="113"/>
        <end position="133"/>
    </location>
</feature>
<evidence type="ECO:0000313" key="9">
    <source>
        <dbReference type="Proteomes" id="UP001172673"/>
    </source>
</evidence>
<dbReference type="EMBL" id="JAPDRK010000022">
    <property type="protein sequence ID" value="KAJ9603420.1"/>
    <property type="molecule type" value="Genomic_DNA"/>
</dbReference>
<organism evidence="8 9">
    <name type="scientific">Cladophialophora chaetospira</name>
    <dbReference type="NCBI Taxonomy" id="386627"/>
    <lineage>
        <taxon>Eukaryota</taxon>
        <taxon>Fungi</taxon>
        <taxon>Dikarya</taxon>
        <taxon>Ascomycota</taxon>
        <taxon>Pezizomycotina</taxon>
        <taxon>Eurotiomycetes</taxon>
        <taxon>Chaetothyriomycetidae</taxon>
        <taxon>Chaetothyriales</taxon>
        <taxon>Herpotrichiellaceae</taxon>
        <taxon>Cladophialophora</taxon>
    </lineage>
</organism>
<dbReference type="SUPFAM" id="SSF103473">
    <property type="entry name" value="MFS general substrate transporter"/>
    <property type="match status" value="1"/>
</dbReference>
<dbReference type="GO" id="GO:0016020">
    <property type="term" value="C:membrane"/>
    <property type="evidence" value="ECO:0007669"/>
    <property type="project" value="UniProtKB-SubCell"/>
</dbReference>
<protein>
    <recommendedName>
        <fullName evidence="7">Major facilitator superfamily (MFS) profile domain-containing protein</fullName>
    </recommendedName>
</protein>
<evidence type="ECO:0000256" key="4">
    <source>
        <dbReference type="ARBA" id="ARBA00022989"/>
    </source>
</evidence>
<sequence length="491" mass="54621">MALEKVADSLVAPVALTDEHENPTPVQQAEYDEKMTKRLIRKIDRHVMPPLVILYLLSFLDRTNIGNARLSHLEEDLNLKGLDYNVALAILYPFYVAAEIPSNLMMKLTRPSLWLPSTMLAWAVCCTLMGLVHNYAGLLAARAALGFAEGGLFPGINFYITMWYQRHECGLRMSVFFSMATAAGAFGGLLARGISEMDGVAGKGGWAWIFILEGIATFVVALWALWAFVDYPDTAKFITESERTEIYRRLEHDRGSLADEFDVKYVKQAFKDWKIYVHCLNFFCTFTSVYSFSLFLPTIIKDLGYTDNKAQLMTVPPYVVACFLCLSAGYASDKVRTRGVIMIGFYLVAIIGLVMLDASHNAHVKYAGTFFFAAGVYPNVPQCMAWNGNNVGGSTKRSVALALQAMAGNLGGILASFIYLKSDSPQFTKGHSILIGLLTLGATTCTLMTTYYRRENARRDAKHKAIAQYSLDEKASEREKGDSATFFRFTV</sequence>
<evidence type="ECO:0000256" key="3">
    <source>
        <dbReference type="ARBA" id="ARBA00022692"/>
    </source>
</evidence>
<evidence type="ECO:0000313" key="8">
    <source>
        <dbReference type="EMBL" id="KAJ9603420.1"/>
    </source>
</evidence>
<feature type="transmembrane region" description="Helical" evidence="6">
    <location>
        <begin position="173"/>
        <end position="194"/>
    </location>
</feature>